<sequence>MAKVRSDLLQGTLDMIVLKTLELEPQHGWAISQRIRHISQGVFDLNDGSLYPALQRLERKGWITSSWQVTENNRRARYYRLTGAGRKRLAVEERKWVRASTAVNRILGIAYAGG</sequence>
<proteinExistence type="predicted"/>
<dbReference type="Proteomes" id="UP000702544">
    <property type="component" value="Unassembled WGS sequence"/>
</dbReference>
<name>A0AAE4Z8Q2_9BACT</name>
<dbReference type="Gene3D" id="1.10.10.10">
    <property type="entry name" value="Winged helix-like DNA-binding domain superfamily/Winged helix DNA-binding domain"/>
    <property type="match status" value="1"/>
</dbReference>
<reference evidence="2 3" key="1">
    <citation type="submission" date="2020-01" db="EMBL/GenBank/DDBJ databases">
        <title>Genomes assembled from Gulf of Kutch pelagic sediment metagenomes.</title>
        <authorList>
            <person name="Chandrashekar M."/>
            <person name="Mahajan M.S."/>
            <person name="Dave K.J."/>
            <person name="Vatsa P."/>
            <person name="Nathani N.M."/>
        </authorList>
    </citation>
    <scope>NUCLEOTIDE SEQUENCE [LARGE SCALE GENOMIC DNA]</scope>
    <source>
        <strain evidence="2">KS3-K002</strain>
    </source>
</reference>
<dbReference type="Pfam" id="PF03551">
    <property type="entry name" value="PadR"/>
    <property type="match status" value="1"/>
</dbReference>
<dbReference type="InterPro" id="IPR005149">
    <property type="entry name" value="Tscrpt_reg_PadR_N"/>
</dbReference>
<evidence type="ECO:0000313" key="2">
    <source>
        <dbReference type="EMBL" id="NIR73511.1"/>
    </source>
</evidence>
<comment type="caution">
    <text evidence="2">The sequence shown here is derived from an EMBL/GenBank/DDBJ whole genome shotgun (WGS) entry which is preliminary data.</text>
</comment>
<dbReference type="InterPro" id="IPR052509">
    <property type="entry name" value="Metal_resp_DNA-bind_regulator"/>
</dbReference>
<dbReference type="SUPFAM" id="SSF46785">
    <property type="entry name" value="Winged helix' DNA-binding domain"/>
    <property type="match status" value="1"/>
</dbReference>
<dbReference type="InterPro" id="IPR036388">
    <property type="entry name" value="WH-like_DNA-bd_sf"/>
</dbReference>
<dbReference type="InterPro" id="IPR017799">
    <property type="entry name" value="Tscrpt_reg_PadR_acidobac-type"/>
</dbReference>
<dbReference type="InterPro" id="IPR036390">
    <property type="entry name" value="WH_DNA-bd_sf"/>
</dbReference>
<dbReference type="PANTHER" id="PTHR33169:SF14">
    <property type="entry name" value="TRANSCRIPTIONAL REGULATOR RV3488"/>
    <property type="match status" value="1"/>
</dbReference>
<feature type="domain" description="Transcription regulator PadR N-terminal" evidence="1">
    <location>
        <begin position="17"/>
        <end position="90"/>
    </location>
</feature>
<dbReference type="EMBL" id="JAACAK010000002">
    <property type="protein sequence ID" value="NIR73511.1"/>
    <property type="molecule type" value="Genomic_DNA"/>
</dbReference>
<organism evidence="2 3">
    <name type="scientific">Candidatus Kutchimonas denitrificans</name>
    <dbReference type="NCBI Taxonomy" id="3056748"/>
    <lineage>
        <taxon>Bacteria</taxon>
        <taxon>Pseudomonadati</taxon>
        <taxon>Gemmatimonadota</taxon>
        <taxon>Gemmatimonadia</taxon>
        <taxon>Candidatus Palauibacterales</taxon>
        <taxon>Candidatus Palauibacteraceae</taxon>
        <taxon>Candidatus Kutchimonas</taxon>
    </lineage>
</organism>
<accession>A0AAE4Z8Q2</accession>
<gene>
    <name evidence="2" type="ORF">GWO12_00120</name>
</gene>
<dbReference type="AlphaFoldDB" id="A0AAE4Z8Q2"/>
<protein>
    <submittedName>
        <fullName evidence="2">PadR family transcriptional regulator</fullName>
    </submittedName>
</protein>
<evidence type="ECO:0000313" key="3">
    <source>
        <dbReference type="Proteomes" id="UP000702544"/>
    </source>
</evidence>
<dbReference type="NCBIfam" id="TIGR03433">
    <property type="entry name" value="padR_acidobact"/>
    <property type="match status" value="1"/>
</dbReference>
<dbReference type="PANTHER" id="PTHR33169">
    <property type="entry name" value="PADR-FAMILY TRANSCRIPTIONAL REGULATOR"/>
    <property type="match status" value="1"/>
</dbReference>
<evidence type="ECO:0000259" key="1">
    <source>
        <dbReference type="Pfam" id="PF03551"/>
    </source>
</evidence>